<gene>
    <name evidence="1" type="ORF">PFLUV_G00210100</name>
</gene>
<dbReference type="AlphaFoldDB" id="A0A6A5EQH0"/>
<accession>A0A6A5EQH0</accession>
<dbReference type="Proteomes" id="UP000465112">
    <property type="component" value="Unassembled WGS sequence"/>
</dbReference>
<dbReference type="EMBL" id="VHII01000018">
    <property type="protein sequence ID" value="KAF1376302.1"/>
    <property type="molecule type" value="Genomic_DNA"/>
</dbReference>
<comment type="caution">
    <text evidence="1">The sequence shown here is derived from an EMBL/GenBank/DDBJ whole genome shotgun (WGS) entry which is preliminary data.</text>
</comment>
<evidence type="ECO:0000313" key="1">
    <source>
        <dbReference type="EMBL" id="KAF1376302.1"/>
    </source>
</evidence>
<keyword evidence="2" id="KW-1185">Reference proteome</keyword>
<evidence type="ECO:0000313" key="2">
    <source>
        <dbReference type="Proteomes" id="UP000465112"/>
    </source>
</evidence>
<protein>
    <submittedName>
        <fullName evidence="1">Uncharacterized protein</fullName>
    </submittedName>
</protein>
<reference evidence="1 2" key="1">
    <citation type="submission" date="2019-06" db="EMBL/GenBank/DDBJ databases">
        <title>A chromosome-scale genome assembly of the European perch, Perca fluviatilis.</title>
        <authorList>
            <person name="Roques C."/>
            <person name="Zahm M."/>
            <person name="Cabau C."/>
            <person name="Klopp C."/>
            <person name="Bouchez O."/>
            <person name="Donnadieu C."/>
            <person name="Kuhl H."/>
            <person name="Gislard M."/>
            <person name="Guendouz S."/>
            <person name="Journot L."/>
            <person name="Haffray P."/>
            <person name="Bestin A."/>
            <person name="Morvezen R."/>
            <person name="Feron R."/>
            <person name="Wen M."/>
            <person name="Jouanno E."/>
            <person name="Herpin A."/>
            <person name="Schartl M."/>
            <person name="Postlethwait J."/>
            <person name="Schaerlinger B."/>
            <person name="Chardard D."/>
            <person name="Lecocq T."/>
            <person name="Poncet C."/>
            <person name="Jaffrelo L."/>
            <person name="Lampietro C."/>
            <person name="Guiguen Y."/>
        </authorList>
    </citation>
    <scope>NUCLEOTIDE SEQUENCE [LARGE SCALE GENOMIC DNA]</scope>
    <source>
        <tissue evidence="1">Blood</tissue>
    </source>
</reference>
<sequence length="89" mass="9566">MSGLSVVGVMYSGNRSCFLQLNDNKSEVLSLKKQIPIPKKSLISVAVMLHSCEINCTTASNNSTESAIFRKSGSSLSQDALLDSGKDRK</sequence>
<proteinExistence type="predicted"/>
<name>A0A6A5EQH0_PERFL</name>
<organism evidence="1 2">
    <name type="scientific">Perca fluviatilis</name>
    <name type="common">European perch</name>
    <dbReference type="NCBI Taxonomy" id="8168"/>
    <lineage>
        <taxon>Eukaryota</taxon>
        <taxon>Metazoa</taxon>
        <taxon>Chordata</taxon>
        <taxon>Craniata</taxon>
        <taxon>Vertebrata</taxon>
        <taxon>Euteleostomi</taxon>
        <taxon>Actinopterygii</taxon>
        <taxon>Neopterygii</taxon>
        <taxon>Teleostei</taxon>
        <taxon>Neoteleostei</taxon>
        <taxon>Acanthomorphata</taxon>
        <taxon>Eupercaria</taxon>
        <taxon>Perciformes</taxon>
        <taxon>Percoidei</taxon>
        <taxon>Percidae</taxon>
        <taxon>Percinae</taxon>
        <taxon>Perca</taxon>
    </lineage>
</organism>